<feature type="transmembrane region" description="Helical" evidence="1">
    <location>
        <begin position="559"/>
        <end position="581"/>
    </location>
</feature>
<keyword evidence="2" id="KW-0732">Signal</keyword>
<keyword evidence="1" id="KW-1133">Transmembrane helix</keyword>
<keyword evidence="1" id="KW-0812">Transmembrane</keyword>
<gene>
    <name evidence="3" type="ORF">AB6A40_004311</name>
</gene>
<proteinExistence type="predicted"/>
<name>A0ABD6EM13_9BILA</name>
<evidence type="ECO:0000256" key="2">
    <source>
        <dbReference type="SAM" id="SignalP"/>
    </source>
</evidence>
<dbReference type="PANTHER" id="PTHR21523">
    <property type="match status" value="1"/>
</dbReference>
<reference evidence="3 4" key="1">
    <citation type="submission" date="2024-08" db="EMBL/GenBank/DDBJ databases">
        <title>Gnathostoma spinigerum genome.</title>
        <authorList>
            <person name="Gonzalez-Bertolin B."/>
            <person name="Monzon S."/>
            <person name="Zaballos A."/>
            <person name="Jimenez P."/>
            <person name="Dekumyoy P."/>
            <person name="Varona S."/>
            <person name="Cuesta I."/>
            <person name="Sumanam S."/>
            <person name="Adisakwattana P."/>
            <person name="Gasser R.B."/>
            <person name="Hernandez-Gonzalez A."/>
            <person name="Young N.D."/>
            <person name="Perteguer M.J."/>
        </authorList>
    </citation>
    <scope>NUCLEOTIDE SEQUENCE [LARGE SCALE GENOMIC DNA]</scope>
    <source>
        <strain evidence="3">AL3</strain>
        <tissue evidence="3">Liver</tissue>
    </source>
</reference>
<keyword evidence="4" id="KW-1185">Reference proteome</keyword>
<evidence type="ECO:0000256" key="1">
    <source>
        <dbReference type="SAM" id="Phobius"/>
    </source>
</evidence>
<sequence length="712" mass="80077">MYLLWVLLGFSFMHVLLAEINEKNQPGAKFYDGSKMKIPLSHEAGVDLIQGWVLQGVSSLMSGIANKRKDELTEFYKNRLYRCSKEADDIKKHAKCIVEIEDAVKRSKERYQSRGLSRLERLNKVADKTAIYGWLERRQPEDISVGVSAESMYRRESEAEQNIRVPNHVARPMHSYVRAKRNIIKSKEYKLKDKFDGMSAFGMIANALTSMVKGVRNTTRHSKPWRSIMAAFDFIHGKREEKKQQEKDLERRFSFAKHGISRILAQKKLNKAEKELSEVIDMPEELMESAKMKGDIPTKVFTENMRLFREFMKLTLVVYGKNKTMADKTIRIGSPRLFAISDDDEASEIRFLSPNIFSVRSHNGSSGLIDLPKLSNSKYGRDIEEWMNFVVESAGVTDVVDDMIELDKKEPDYDPNKVIRGVNHQPMYFNKKNVSEILGSDGVRQMEMFENITKSLTPKQLQDFNETGHSILTPEQLEAIYGKQSPFYSPDRLEFFNSMNESSIRRMLDNGIRDLAESRHPTRAKRLGLVPPIVLSPVLLQTFLFAGNQISTPLVLSPVLLSAIVGTPAIFGPVVLSPWIFVPVILAPRLFCPVIVAPLALNIVLLSPLAFDPLILSPGALVPFVLSPLVLSPLILSPLILSPVVLSPFALNPFIVNPVSMVPIILSPFAFSPSIFAPAYINAVILSPFAYSPLINSTGKAVTLIMSPSAFS</sequence>
<feature type="transmembrane region" description="Helical" evidence="1">
    <location>
        <begin position="621"/>
        <end position="641"/>
    </location>
</feature>
<feature type="transmembrane region" description="Helical" evidence="1">
    <location>
        <begin position="587"/>
        <end position="609"/>
    </location>
</feature>
<feature type="chain" id="PRO_5044771520" evidence="2">
    <location>
        <begin position="19"/>
        <end position="712"/>
    </location>
</feature>
<organism evidence="3 4">
    <name type="scientific">Gnathostoma spinigerum</name>
    <dbReference type="NCBI Taxonomy" id="75299"/>
    <lineage>
        <taxon>Eukaryota</taxon>
        <taxon>Metazoa</taxon>
        <taxon>Ecdysozoa</taxon>
        <taxon>Nematoda</taxon>
        <taxon>Chromadorea</taxon>
        <taxon>Rhabditida</taxon>
        <taxon>Spirurina</taxon>
        <taxon>Gnathostomatomorpha</taxon>
        <taxon>Gnathostomatoidea</taxon>
        <taxon>Gnathostomatidae</taxon>
        <taxon>Gnathostoma</taxon>
    </lineage>
</organism>
<dbReference type="Proteomes" id="UP001608902">
    <property type="component" value="Unassembled WGS sequence"/>
</dbReference>
<evidence type="ECO:0000313" key="3">
    <source>
        <dbReference type="EMBL" id="MFH4977602.1"/>
    </source>
</evidence>
<dbReference type="AlphaFoldDB" id="A0ABD6EM13"/>
<accession>A0ABD6EM13</accession>
<dbReference type="EMBL" id="JBGFUD010002441">
    <property type="protein sequence ID" value="MFH4977602.1"/>
    <property type="molecule type" value="Genomic_DNA"/>
</dbReference>
<feature type="signal peptide" evidence="2">
    <location>
        <begin position="1"/>
        <end position="18"/>
    </location>
</feature>
<comment type="caution">
    <text evidence="3">The sequence shown here is derived from an EMBL/GenBank/DDBJ whole genome shotgun (WGS) entry which is preliminary data.</text>
</comment>
<keyword evidence="1" id="KW-0472">Membrane</keyword>
<dbReference type="Pfam" id="PF04870">
    <property type="entry name" value="Moulting_cycle"/>
    <property type="match status" value="1"/>
</dbReference>
<protein>
    <submittedName>
        <fullName evidence="3">Uncharacterized protein</fullName>
    </submittedName>
</protein>
<dbReference type="PANTHER" id="PTHR21523:SF37">
    <property type="entry name" value="MLT-TEN (MLT-10) RELATED"/>
    <property type="match status" value="1"/>
</dbReference>
<dbReference type="InterPro" id="IPR006954">
    <property type="entry name" value="Mlt-10-like"/>
</dbReference>
<evidence type="ECO:0000313" key="4">
    <source>
        <dbReference type="Proteomes" id="UP001608902"/>
    </source>
</evidence>